<dbReference type="SMART" id="SM00922">
    <property type="entry name" value="MR_MLE"/>
    <property type="match status" value="1"/>
</dbReference>
<evidence type="ECO:0000259" key="6">
    <source>
        <dbReference type="SMART" id="SM00922"/>
    </source>
</evidence>
<keyword evidence="8" id="KW-1185">Reference proteome</keyword>
<dbReference type="Gene3D" id="3.20.20.120">
    <property type="entry name" value="Enolase-like C-terminal domain"/>
    <property type="match status" value="1"/>
</dbReference>
<sequence>MKIERIDVRRYDLSLKEPFRIALGTMTSSSNILVKIFSEEHFGIGEGSPTLMITGDNQEGCLSFIESISPLLIGEELNLEVLYEKINSFRGMPAAKAALDIALYDLIGKQQSKPVYKLLGGYREKIETDITIGIDTPEEVRKKALEAISRGYRILKIKVEGDVERDFKRIEAISDLEVRIRIDANQGFTPKTAVRFIRRVREFDVEFIEQPVPYWDIDGLRYVKERSDIPIIADESVHSARDALNVVKCDAVDGINIKLMKCGGISDAVRIVHIAESAGIPCMVGCMLESRISLTAAAHLALAFKNIKYVDLDSHLFLKEDPVVGGMEIVEGMMTLPEKPGLGIAELNMGEKH</sequence>
<dbReference type="GO" id="GO:0016855">
    <property type="term" value="F:racemase and epimerase activity, acting on amino acids and derivatives"/>
    <property type="evidence" value="ECO:0007669"/>
    <property type="project" value="InterPro"/>
</dbReference>
<comment type="similarity">
    <text evidence="2">Belongs to the mandelate racemase/muconate lactonizing enzyme family.</text>
</comment>
<gene>
    <name evidence="7" type="ORF">Asulf_02044</name>
</gene>
<comment type="cofactor">
    <cofactor evidence="1">
        <name>Mg(2+)</name>
        <dbReference type="ChEBI" id="CHEBI:18420"/>
    </cofactor>
</comment>
<dbReference type="Pfam" id="PF02746">
    <property type="entry name" value="MR_MLE_N"/>
    <property type="match status" value="1"/>
</dbReference>
<dbReference type="FunFam" id="3.30.390.10:FF:000009">
    <property type="entry name" value="Hydrophobic dipeptide epimerase"/>
    <property type="match status" value="1"/>
</dbReference>
<dbReference type="STRING" id="387631.Asulf_02044"/>
<evidence type="ECO:0000256" key="5">
    <source>
        <dbReference type="ARBA" id="ARBA00023235"/>
    </source>
</evidence>
<dbReference type="Pfam" id="PF13378">
    <property type="entry name" value="MR_MLE_C"/>
    <property type="match status" value="1"/>
</dbReference>
<dbReference type="eggNOG" id="arCOG01168">
    <property type="taxonomic scope" value="Archaea"/>
</dbReference>
<dbReference type="AlphaFoldDB" id="N0BIA6"/>
<organism evidence="7 8">
    <name type="scientific">Archaeoglobus sulfaticallidus PM70-1</name>
    <dbReference type="NCBI Taxonomy" id="387631"/>
    <lineage>
        <taxon>Archaea</taxon>
        <taxon>Methanobacteriati</taxon>
        <taxon>Methanobacteriota</taxon>
        <taxon>Archaeoglobi</taxon>
        <taxon>Archaeoglobales</taxon>
        <taxon>Archaeoglobaceae</taxon>
        <taxon>Archaeoglobus</taxon>
    </lineage>
</organism>
<protein>
    <submittedName>
        <fullName evidence="7">L-alanine-DL-glutamate epimerase and related enzymes of enolase superfamily</fullName>
    </submittedName>
</protein>
<dbReference type="HOGENOM" id="CLU_030273_4_0_2"/>
<dbReference type="Gene3D" id="3.30.390.10">
    <property type="entry name" value="Enolase-like, N-terminal domain"/>
    <property type="match status" value="1"/>
</dbReference>
<dbReference type="Proteomes" id="UP000013307">
    <property type="component" value="Chromosome"/>
</dbReference>
<proteinExistence type="inferred from homology"/>
<dbReference type="InterPro" id="IPR029017">
    <property type="entry name" value="Enolase-like_N"/>
</dbReference>
<feature type="domain" description="Mandelate racemase/muconate lactonizing enzyme C-terminal" evidence="6">
    <location>
        <begin position="137"/>
        <end position="230"/>
    </location>
</feature>
<evidence type="ECO:0000256" key="1">
    <source>
        <dbReference type="ARBA" id="ARBA00001946"/>
    </source>
</evidence>
<dbReference type="InterPro" id="IPR013342">
    <property type="entry name" value="Mandelate_racemase_C"/>
</dbReference>
<dbReference type="PANTHER" id="PTHR48073">
    <property type="entry name" value="O-SUCCINYLBENZOATE SYNTHASE-RELATED"/>
    <property type="match status" value="1"/>
</dbReference>
<dbReference type="CDD" id="cd03319">
    <property type="entry name" value="L-Ala-DL-Glu_epimerase"/>
    <property type="match status" value="1"/>
</dbReference>
<evidence type="ECO:0000256" key="3">
    <source>
        <dbReference type="ARBA" id="ARBA00022723"/>
    </source>
</evidence>
<dbReference type="SUPFAM" id="SSF51604">
    <property type="entry name" value="Enolase C-terminal domain-like"/>
    <property type="match status" value="1"/>
</dbReference>
<keyword evidence="4" id="KW-0460">Magnesium</keyword>
<reference evidence="7 8" key="1">
    <citation type="journal article" date="2013" name="Genome Announc.">
        <title>Complete Genome Sequence of the Thermophilic and Facultatively Chemolithoautotrophic Sulfate Reducer Archaeoglobus sulfaticallidus Strain PM70-1T.</title>
        <authorList>
            <person name="Stokke R."/>
            <person name="Hocking W.P."/>
            <person name="Steinsbu B.O."/>
            <person name="Steen I.H."/>
        </authorList>
    </citation>
    <scope>NUCLEOTIDE SEQUENCE [LARGE SCALE GENOMIC DNA]</scope>
    <source>
        <strain evidence="7">PM70-1</strain>
    </source>
</reference>
<dbReference type="PROSITE" id="PS00908">
    <property type="entry name" value="MR_MLE_1"/>
    <property type="match status" value="1"/>
</dbReference>
<accession>N0BIA6</accession>
<dbReference type="SFLD" id="SFLDS00001">
    <property type="entry name" value="Enolase"/>
    <property type="match status" value="1"/>
</dbReference>
<evidence type="ECO:0000256" key="4">
    <source>
        <dbReference type="ARBA" id="ARBA00022842"/>
    </source>
</evidence>
<evidence type="ECO:0000256" key="2">
    <source>
        <dbReference type="ARBA" id="ARBA00008031"/>
    </source>
</evidence>
<dbReference type="InterPro" id="IPR018110">
    <property type="entry name" value="Mandel_Rmase/mucon_lact_enz_CS"/>
</dbReference>
<dbReference type="InterPro" id="IPR013341">
    <property type="entry name" value="Mandelate_racemase_N_dom"/>
</dbReference>
<dbReference type="InterPro" id="IPR036849">
    <property type="entry name" value="Enolase-like_C_sf"/>
</dbReference>
<dbReference type="PROSITE" id="PS00909">
    <property type="entry name" value="MR_MLE_2"/>
    <property type="match status" value="1"/>
</dbReference>
<dbReference type="SUPFAM" id="SSF54826">
    <property type="entry name" value="Enolase N-terminal domain-like"/>
    <property type="match status" value="1"/>
</dbReference>
<keyword evidence="5" id="KW-0413">Isomerase</keyword>
<dbReference type="GO" id="GO:0009063">
    <property type="term" value="P:amino acid catabolic process"/>
    <property type="evidence" value="ECO:0007669"/>
    <property type="project" value="InterPro"/>
</dbReference>
<dbReference type="SFLD" id="SFLDF00009">
    <property type="entry name" value="o-succinylbenzoate_synthase"/>
    <property type="match status" value="1"/>
</dbReference>
<dbReference type="EMBL" id="CP005290">
    <property type="protein sequence ID" value="AGK62007.1"/>
    <property type="molecule type" value="Genomic_DNA"/>
</dbReference>
<name>N0BIA6_9EURY</name>
<dbReference type="InterPro" id="IPR034603">
    <property type="entry name" value="Dipeptide_epimerase"/>
</dbReference>
<keyword evidence="3" id="KW-0479">Metal-binding</keyword>
<dbReference type="InterPro" id="IPR029065">
    <property type="entry name" value="Enolase_C-like"/>
</dbReference>
<dbReference type="GO" id="GO:0046872">
    <property type="term" value="F:metal ion binding"/>
    <property type="evidence" value="ECO:0007669"/>
    <property type="project" value="UniProtKB-KW"/>
</dbReference>
<evidence type="ECO:0000313" key="8">
    <source>
        <dbReference type="Proteomes" id="UP000013307"/>
    </source>
</evidence>
<evidence type="ECO:0000313" key="7">
    <source>
        <dbReference type="EMBL" id="AGK62007.1"/>
    </source>
</evidence>
<dbReference type="SFLD" id="SFLDG00180">
    <property type="entry name" value="muconate_cycloisomerase"/>
    <property type="match status" value="1"/>
</dbReference>
<dbReference type="KEGG" id="ast:Asulf_02044"/>
<dbReference type="PANTHER" id="PTHR48073:SF2">
    <property type="entry name" value="O-SUCCINYLBENZOATE SYNTHASE"/>
    <property type="match status" value="1"/>
</dbReference>